<evidence type="ECO:0000313" key="2">
    <source>
        <dbReference type="Proteomes" id="UP001596542"/>
    </source>
</evidence>
<proteinExistence type="predicted"/>
<sequence>MPTRQTAELAANLTDTFQTQFEQRWGHLNDTHVRALAWLLDAPDLLDPQAPQWQGKIASLQGTLPDGLNDWLQALDRDPADLHRYLDVQVFTRLGRYAEKLLAYYFAWHGVLAAHGVQVRAGKNSTIGEFDFLLRDGDALLHWEFATKFYLLESSGAGEDADYFVGPNLADTLGAKMHKILDRQLLLSQHPAAQVHLPVPVAQAQALVKGWLFYHKDDEADAATFGISAGHCRGFWCALGELEQAGAERYAVLPRLHWLAPAKLDFAQTMDKQSLQQMLATHFVHDTMPVLVILLDVKGNVALESSRGFVVPDDWRTRAGQRIKLVHPPT</sequence>
<name>A0ABW2I9C5_9BURK</name>
<accession>A0ABW2I9C5</accession>
<gene>
    <name evidence="1" type="ORF">ACFQPC_06225</name>
</gene>
<protein>
    <submittedName>
        <fullName evidence="1">DUF1853 family protein</fullName>
    </submittedName>
</protein>
<reference evidence="2" key="1">
    <citation type="journal article" date="2019" name="Int. J. Syst. Evol. Microbiol.">
        <title>The Global Catalogue of Microorganisms (GCM) 10K type strain sequencing project: providing services to taxonomists for standard genome sequencing and annotation.</title>
        <authorList>
            <consortium name="The Broad Institute Genomics Platform"/>
            <consortium name="The Broad Institute Genome Sequencing Center for Infectious Disease"/>
            <person name="Wu L."/>
            <person name="Ma J."/>
        </authorList>
    </citation>
    <scope>NUCLEOTIDE SEQUENCE [LARGE SCALE GENOMIC DNA]</scope>
    <source>
        <strain evidence="2">KACC 12508</strain>
    </source>
</reference>
<keyword evidence="2" id="KW-1185">Reference proteome</keyword>
<evidence type="ECO:0000313" key="1">
    <source>
        <dbReference type="EMBL" id="MFC7287631.1"/>
    </source>
</evidence>
<dbReference type="Pfam" id="PF08907">
    <property type="entry name" value="DUF1853"/>
    <property type="match status" value="1"/>
</dbReference>
<dbReference type="RefSeq" id="WP_382270857.1">
    <property type="nucleotide sequence ID" value="NZ_JBHTBU010000001.1"/>
</dbReference>
<dbReference type="EMBL" id="JBHTBU010000001">
    <property type="protein sequence ID" value="MFC7287631.1"/>
    <property type="molecule type" value="Genomic_DNA"/>
</dbReference>
<dbReference type="Proteomes" id="UP001596542">
    <property type="component" value="Unassembled WGS sequence"/>
</dbReference>
<organism evidence="1 2">
    <name type="scientific">Herminiimonas glaciei</name>
    <dbReference type="NCBI Taxonomy" id="523788"/>
    <lineage>
        <taxon>Bacteria</taxon>
        <taxon>Pseudomonadati</taxon>
        <taxon>Pseudomonadota</taxon>
        <taxon>Betaproteobacteria</taxon>
        <taxon>Burkholderiales</taxon>
        <taxon>Oxalobacteraceae</taxon>
        <taxon>Herminiimonas</taxon>
    </lineage>
</organism>
<comment type="caution">
    <text evidence="1">The sequence shown here is derived from an EMBL/GenBank/DDBJ whole genome shotgun (WGS) entry which is preliminary data.</text>
</comment>
<dbReference type="InterPro" id="IPR015003">
    <property type="entry name" value="DUF1853"/>
</dbReference>